<keyword evidence="4 9" id="KW-0812">Transmembrane</keyword>
<keyword evidence="3" id="KW-1003">Cell membrane</keyword>
<keyword evidence="13" id="KW-1185">Reference proteome</keyword>
<feature type="transmembrane region" description="Helical" evidence="9">
    <location>
        <begin position="12"/>
        <end position="33"/>
    </location>
</feature>
<keyword evidence="6 12" id="KW-0067">ATP-binding</keyword>
<evidence type="ECO:0000256" key="5">
    <source>
        <dbReference type="ARBA" id="ARBA00022741"/>
    </source>
</evidence>
<dbReference type="PANTHER" id="PTHR43394">
    <property type="entry name" value="ATP-DEPENDENT PERMEASE MDL1, MITOCHONDRIAL"/>
    <property type="match status" value="1"/>
</dbReference>
<dbReference type="CDD" id="cd18542">
    <property type="entry name" value="ABC_6TM_YknU_like"/>
    <property type="match status" value="1"/>
</dbReference>
<reference evidence="12" key="1">
    <citation type="submission" date="2020-08" db="EMBL/GenBank/DDBJ databases">
        <title>Genome public.</title>
        <authorList>
            <person name="Liu C."/>
            <person name="Sun Q."/>
        </authorList>
    </citation>
    <scope>NUCLEOTIDE SEQUENCE</scope>
    <source>
        <strain evidence="12">NSJ-44</strain>
    </source>
</reference>
<dbReference type="InterPro" id="IPR039421">
    <property type="entry name" value="Type_1_exporter"/>
</dbReference>
<keyword evidence="8 9" id="KW-0472">Membrane</keyword>
<organism evidence="12 13">
    <name type="scientific">Luoshenia tenuis</name>
    <dbReference type="NCBI Taxonomy" id="2763654"/>
    <lineage>
        <taxon>Bacteria</taxon>
        <taxon>Bacillati</taxon>
        <taxon>Bacillota</taxon>
        <taxon>Clostridia</taxon>
        <taxon>Christensenellales</taxon>
        <taxon>Christensenellaceae</taxon>
        <taxon>Luoshenia</taxon>
    </lineage>
</organism>
<evidence type="ECO:0000259" key="10">
    <source>
        <dbReference type="PROSITE" id="PS50893"/>
    </source>
</evidence>
<feature type="domain" description="ABC transporter" evidence="10">
    <location>
        <begin position="347"/>
        <end position="581"/>
    </location>
</feature>
<accession>A0A926D1H5</accession>
<evidence type="ECO:0000256" key="4">
    <source>
        <dbReference type="ARBA" id="ARBA00022692"/>
    </source>
</evidence>
<evidence type="ECO:0000256" key="9">
    <source>
        <dbReference type="SAM" id="Phobius"/>
    </source>
</evidence>
<dbReference type="GO" id="GO:0005524">
    <property type="term" value="F:ATP binding"/>
    <property type="evidence" value="ECO:0007669"/>
    <property type="project" value="UniProtKB-KW"/>
</dbReference>
<dbReference type="PROSITE" id="PS50929">
    <property type="entry name" value="ABC_TM1F"/>
    <property type="match status" value="1"/>
</dbReference>
<evidence type="ECO:0000259" key="11">
    <source>
        <dbReference type="PROSITE" id="PS50929"/>
    </source>
</evidence>
<dbReference type="SMART" id="SM00382">
    <property type="entry name" value="AAA"/>
    <property type="match status" value="1"/>
</dbReference>
<comment type="subcellular location">
    <subcellularLocation>
        <location evidence="1">Cell membrane</location>
        <topology evidence="1">Multi-pass membrane protein</topology>
    </subcellularLocation>
</comment>
<feature type="transmembrane region" description="Helical" evidence="9">
    <location>
        <begin position="255"/>
        <end position="278"/>
    </location>
</feature>
<gene>
    <name evidence="12" type="ORF">H8699_08830</name>
</gene>
<dbReference type="InterPro" id="IPR011527">
    <property type="entry name" value="ABC1_TM_dom"/>
</dbReference>
<dbReference type="PROSITE" id="PS00211">
    <property type="entry name" value="ABC_TRANSPORTER_1"/>
    <property type="match status" value="1"/>
</dbReference>
<comment type="caution">
    <text evidence="12">The sequence shown here is derived from an EMBL/GenBank/DDBJ whole genome shotgun (WGS) entry which is preliminary data.</text>
</comment>
<dbReference type="EMBL" id="JACRSO010000003">
    <property type="protein sequence ID" value="MBC8529528.1"/>
    <property type="molecule type" value="Genomic_DNA"/>
</dbReference>
<evidence type="ECO:0000313" key="13">
    <source>
        <dbReference type="Proteomes" id="UP000654279"/>
    </source>
</evidence>
<dbReference type="Proteomes" id="UP000654279">
    <property type="component" value="Unassembled WGS sequence"/>
</dbReference>
<evidence type="ECO:0000313" key="12">
    <source>
        <dbReference type="EMBL" id="MBC8529528.1"/>
    </source>
</evidence>
<evidence type="ECO:0000256" key="1">
    <source>
        <dbReference type="ARBA" id="ARBA00004651"/>
    </source>
</evidence>
<feature type="transmembrane region" description="Helical" evidence="9">
    <location>
        <begin position="151"/>
        <end position="168"/>
    </location>
</feature>
<feature type="domain" description="ABC transmembrane type-1" evidence="11">
    <location>
        <begin position="13"/>
        <end position="315"/>
    </location>
</feature>
<evidence type="ECO:0000256" key="6">
    <source>
        <dbReference type="ARBA" id="ARBA00022840"/>
    </source>
</evidence>
<dbReference type="Pfam" id="PF00664">
    <property type="entry name" value="ABC_membrane"/>
    <property type="match status" value="1"/>
</dbReference>
<dbReference type="SUPFAM" id="SSF90123">
    <property type="entry name" value="ABC transporter transmembrane region"/>
    <property type="match status" value="1"/>
</dbReference>
<dbReference type="Pfam" id="PF00005">
    <property type="entry name" value="ABC_tran"/>
    <property type="match status" value="1"/>
</dbReference>
<evidence type="ECO:0000256" key="7">
    <source>
        <dbReference type="ARBA" id="ARBA00022989"/>
    </source>
</evidence>
<protein>
    <submittedName>
        <fullName evidence="12">ABC transporter ATP-binding protein</fullName>
    </submittedName>
</protein>
<dbReference type="GO" id="GO:0015421">
    <property type="term" value="F:ABC-type oligopeptide transporter activity"/>
    <property type="evidence" value="ECO:0007669"/>
    <property type="project" value="TreeGrafter"/>
</dbReference>
<evidence type="ECO:0000256" key="8">
    <source>
        <dbReference type="ARBA" id="ARBA00023136"/>
    </source>
</evidence>
<name>A0A926D1H5_9FIRM</name>
<dbReference type="InterPro" id="IPR036640">
    <property type="entry name" value="ABC1_TM_sf"/>
</dbReference>
<dbReference type="InterPro" id="IPR017871">
    <property type="entry name" value="ABC_transporter-like_CS"/>
</dbReference>
<feature type="transmembrane region" description="Helical" evidence="9">
    <location>
        <begin position="69"/>
        <end position="89"/>
    </location>
</feature>
<keyword evidence="5" id="KW-0547">Nucleotide-binding</keyword>
<keyword evidence="7 9" id="KW-1133">Transmembrane helix</keyword>
<dbReference type="GO" id="GO:0016887">
    <property type="term" value="F:ATP hydrolysis activity"/>
    <property type="evidence" value="ECO:0007669"/>
    <property type="project" value="InterPro"/>
</dbReference>
<feature type="transmembrane region" description="Helical" evidence="9">
    <location>
        <begin position="174"/>
        <end position="192"/>
    </location>
</feature>
<dbReference type="Gene3D" id="1.20.1560.10">
    <property type="entry name" value="ABC transporter type 1, transmembrane domain"/>
    <property type="match status" value="1"/>
</dbReference>
<proteinExistence type="predicted"/>
<evidence type="ECO:0000256" key="2">
    <source>
        <dbReference type="ARBA" id="ARBA00022448"/>
    </source>
</evidence>
<dbReference type="FunFam" id="3.40.50.300:FF:000221">
    <property type="entry name" value="Multidrug ABC transporter ATP-binding protein"/>
    <property type="match status" value="1"/>
</dbReference>
<dbReference type="Gene3D" id="3.40.50.300">
    <property type="entry name" value="P-loop containing nucleotide triphosphate hydrolases"/>
    <property type="match status" value="1"/>
</dbReference>
<dbReference type="PROSITE" id="PS50893">
    <property type="entry name" value="ABC_TRANSPORTER_2"/>
    <property type="match status" value="1"/>
</dbReference>
<dbReference type="GO" id="GO:0005886">
    <property type="term" value="C:plasma membrane"/>
    <property type="evidence" value="ECO:0007669"/>
    <property type="project" value="UniProtKB-SubCell"/>
</dbReference>
<dbReference type="InterPro" id="IPR003439">
    <property type="entry name" value="ABC_transporter-like_ATP-bd"/>
</dbReference>
<dbReference type="PANTHER" id="PTHR43394:SF1">
    <property type="entry name" value="ATP-BINDING CASSETTE SUB-FAMILY B MEMBER 10, MITOCHONDRIAL"/>
    <property type="match status" value="1"/>
</dbReference>
<dbReference type="InterPro" id="IPR027417">
    <property type="entry name" value="P-loop_NTPase"/>
</dbReference>
<dbReference type="SUPFAM" id="SSF52540">
    <property type="entry name" value="P-loop containing nucleoside triphosphate hydrolases"/>
    <property type="match status" value="1"/>
</dbReference>
<dbReference type="AlphaFoldDB" id="A0A926D1H5"/>
<dbReference type="InterPro" id="IPR003593">
    <property type="entry name" value="AAA+_ATPase"/>
</dbReference>
<evidence type="ECO:0000256" key="3">
    <source>
        <dbReference type="ARBA" id="ARBA00022475"/>
    </source>
</evidence>
<keyword evidence="2" id="KW-0813">Transport</keyword>
<sequence length="589" mass="66249">MLALTRGNRLQYLWAIISVGVASLMGYAMPLIVRVTVDSVIDTQPFDLPQTLVNWIEMAGGREAWRQNLWVSAVILVAMALIGGLFTYFRGRYTAKASEGIAQRLRDRLYGHLQTLSYDYHVKAETGDLIQRCTSDVETIRRFLAVQVIELVRGVFMVGIAVAILLPISPKLTGISLIMVPPMFLFSLIYFVKVQQRFRRADEAEGEMSTVLQENLTGMRVVRAFGQQAYEVEKFDRYNRTNRDLYYKLMKLMGFYWGFSDYMGFLQIGISLTAGVAMTVSGEITLGSMLVFTSYSSMMLWPVRQLGRILADMGKAMVSFERLQQILTQPSEPDDGVQDEQAVRGDIVFDHVWFGYEKDKPVLRDVSFTAKVGETIAILGATGSGKSSLVHLLQRLYDYDKGEITLGGRPIRQLNRKWLRRRVGIVLQEPFLFSKTIRENIGITKRGAGEDEIIEAARIAAVHEVITSFDQGYETPVGERGVTLSGGQKQRVAIARMLMQNAPILIFDDSLSAVDTQTDATIRAALQKRRRGVTTFIISHRINTLSEADQILVLEEGRIVQRGTHETLLGEEGLYRRIWALQEGAAQEA</sequence>